<dbReference type="GO" id="GO:0009750">
    <property type="term" value="P:response to fructose"/>
    <property type="evidence" value="ECO:0007669"/>
    <property type="project" value="InterPro"/>
</dbReference>
<evidence type="ECO:0000259" key="5">
    <source>
        <dbReference type="PROSITE" id="PS50932"/>
    </source>
</evidence>
<gene>
    <name evidence="6" type="primary">scrR</name>
    <name evidence="6" type="ORF">HMPREF0758_1983</name>
</gene>
<dbReference type="SUPFAM" id="SSF47413">
    <property type="entry name" value="lambda repressor-like DNA-binding domains"/>
    <property type="match status" value="1"/>
</dbReference>
<dbReference type="Pfam" id="PF13377">
    <property type="entry name" value="Peripla_BP_3"/>
    <property type="match status" value="1"/>
</dbReference>
<reference evidence="6 7" key="1">
    <citation type="submission" date="2010-01" db="EMBL/GenBank/DDBJ databases">
        <authorList>
            <person name="Muzny D."/>
            <person name="Qin X."/>
            <person name="Deng J."/>
            <person name="Jiang H."/>
            <person name="Liu Y."/>
            <person name="Qu J."/>
            <person name="Song X.-Z."/>
            <person name="Zhang L."/>
            <person name="Thornton R."/>
            <person name="Coyle M."/>
            <person name="Francisco L."/>
            <person name="Jackson L."/>
            <person name="Javaid M."/>
            <person name="Korchina V."/>
            <person name="Kovar C."/>
            <person name="Mata R."/>
            <person name="Mathew T."/>
            <person name="Ngo R."/>
            <person name="Nguyen L."/>
            <person name="Nguyen N."/>
            <person name="Okwuonu G."/>
            <person name="Ongeri F."/>
            <person name="Pham C."/>
            <person name="Simmons D."/>
            <person name="Wilczek-Boney K."/>
            <person name="Hale W."/>
            <person name="Jakkamsetti A."/>
            <person name="Pham P."/>
            <person name="Ruth R."/>
            <person name="San Lucas F."/>
            <person name="Warren J."/>
            <person name="Zhang J."/>
            <person name="Zhao Z."/>
            <person name="Zhou C."/>
            <person name="Zhu D."/>
            <person name="Lee S."/>
            <person name="Bess C."/>
            <person name="Blankenburg K."/>
            <person name="Forbes L."/>
            <person name="Fu Q."/>
            <person name="Gubbala S."/>
            <person name="Hirani K."/>
            <person name="Jayaseelan J.C."/>
            <person name="Lara F."/>
            <person name="Munidasa M."/>
            <person name="Palculict T."/>
            <person name="Patil S."/>
            <person name="Pu L.-L."/>
            <person name="Saada N."/>
            <person name="Tang L."/>
            <person name="Weissenberger G."/>
            <person name="Zhu Y."/>
            <person name="Hemphill L."/>
            <person name="Shang Y."/>
            <person name="Youmans B."/>
            <person name="Ayvaz T."/>
            <person name="Ross M."/>
            <person name="Santibanez J."/>
            <person name="Aqrawi P."/>
            <person name="Gross S."/>
            <person name="Joshi V."/>
            <person name="Fowler G."/>
            <person name="Nazareth L."/>
            <person name="Reid J."/>
            <person name="Worley K."/>
            <person name="Petrosino J."/>
            <person name="Highlander S."/>
            <person name="Gibbs R."/>
        </authorList>
    </citation>
    <scope>NUCLEOTIDE SEQUENCE [LARGE SCALE GENOMIC DNA]</scope>
    <source>
        <strain evidence="6 7">DSM 4582</strain>
    </source>
</reference>
<dbReference type="PANTHER" id="PTHR30146">
    <property type="entry name" value="LACI-RELATED TRANSCRIPTIONAL REPRESSOR"/>
    <property type="match status" value="1"/>
</dbReference>
<name>D4E0V1_SEROD</name>
<dbReference type="Gene3D" id="1.10.260.40">
    <property type="entry name" value="lambda repressor-like DNA-binding domains"/>
    <property type="match status" value="1"/>
</dbReference>
<dbReference type="Gene3D" id="3.40.50.2300">
    <property type="match status" value="2"/>
</dbReference>
<organism evidence="6 7">
    <name type="scientific">Serratia odorifera DSM 4582</name>
    <dbReference type="NCBI Taxonomy" id="667129"/>
    <lineage>
        <taxon>Bacteria</taxon>
        <taxon>Pseudomonadati</taxon>
        <taxon>Pseudomonadota</taxon>
        <taxon>Gammaproteobacteria</taxon>
        <taxon>Enterobacterales</taxon>
        <taxon>Yersiniaceae</taxon>
        <taxon>Serratia</taxon>
    </lineage>
</organism>
<keyword evidence="7" id="KW-1185">Reference proteome</keyword>
<dbReference type="InterPro" id="IPR010982">
    <property type="entry name" value="Lambda_DNA-bd_dom_sf"/>
</dbReference>
<dbReference type="PROSITE" id="PS50932">
    <property type="entry name" value="HTH_LACI_2"/>
    <property type="match status" value="1"/>
</dbReference>
<dbReference type="GO" id="GO:0003700">
    <property type="term" value="F:DNA-binding transcription factor activity"/>
    <property type="evidence" value="ECO:0007669"/>
    <property type="project" value="TreeGrafter"/>
</dbReference>
<evidence type="ECO:0000256" key="4">
    <source>
        <dbReference type="ARBA" id="ARBA00023163"/>
    </source>
</evidence>
<proteinExistence type="predicted"/>
<evidence type="ECO:0000256" key="1">
    <source>
        <dbReference type="ARBA" id="ARBA00022491"/>
    </source>
</evidence>
<protein>
    <submittedName>
        <fullName evidence="6">D-fructose-responsive transcription factor</fullName>
    </submittedName>
</protein>
<dbReference type="PROSITE" id="PS00356">
    <property type="entry name" value="HTH_LACI_1"/>
    <property type="match status" value="1"/>
</dbReference>
<dbReference type="Pfam" id="PF00356">
    <property type="entry name" value="LacI"/>
    <property type="match status" value="1"/>
</dbReference>
<comment type="caution">
    <text evidence="6">The sequence shown here is derived from an EMBL/GenBank/DDBJ whole genome shotgun (WGS) entry which is preliminary data.</text>
</comment>
<keyword evidence="4" id="KW-0804">Transcription</keyword>
<dbReference type="CDD" id="cd06274">
    <property type="entry name" value="PBP1_FruR"/>
    <property type="match status" value="1"/>
</dbReference>
<evidence type="ECO:0000256" key="2">
    <source>
        <dbReference type="ARBA" id="ARBA00023015"/>
    </source>
</evidence>
<dbReference type="Proteomes" id="UP000005723">
    <property type="component" value="Unassembled WGS sequence"/>
</dbReference>
<dbReference type="HOGENOM" id="CLU_037628_6_0_6"/>
<dbReference type="NCBIfam" id="TIGR02417">
    <property type="entry name" value="fruct_sucro_rep"/>
    <property type="match status" value="1"/>
</dbReference>
<keyword evidence="2" id="KW-0805">Transcription regulation</keyword>
<dbReference type="STRING" id="667129.HMPREF0758_1983"/>
<evidence type="ECO:0000313" key="6">
    <source>
        <dbReference type="EMBL" id="EFE96554.1"/>
    </source>
</evidence>
<feature type="domain" description="HTH lacI-type" evidence="5">
    <location>
        <begin position="18"/>
        <end position="75"/>
    </location>
</feature>
<dbReference type="InterPro" id="IPR012781">
    <property type="entry name" value="Fruct_sucro_rep"/>
</dbReference>
<keyword evidence="3" id="KW-0238">DNA-binding</keyword>
<dbReference type="EMBL" id="ADBY01000032">
    <property type="protein sequence ID" value="EFE96554.1"/>
    <property type="molecule type" value="Genomic_DNA"/>
</dbReference>
<dbReference type="InterPro" id="IPR046335">
    <property type="entry name" value="LacI/GalR-like_sensor"/>
</dbReference>
<dbReference type="RefSeq" id="WP_004958387.1">
    <property type="nucleotide sequence ID" value="NZ_GG753567.1"/>
</dbReference>
<accession>D4E0V1</accession>
<evidence type="ECO:0000256" key="3">
    <source>
        <dbReference type="ARBA" id="ARBA00023125"/>
    </source>
</evidence>
<dbReference type="PANTHER" id="PTHR30146:SF45">
    <property type="entry name" value="CATABOLITE REPRESSOR_ACTIVATOR"/>
    <property type="match status" value="1"/>
</dbReference>
<dbReference type="InterPro" id="IPR028082">
    <property type="entry name" value="Peripla_BP_I"/>
</dbReference>
<dbReference type="SUPFAM" id="SSF53822">
    <property type="entry name" value="Periplasmic binding protein-like I"/>
    <property type="match status" value="1"/>
</dbReference>
<dbReference type="GO" id="GO:0000976">
    <property type="term" value="F:transcription cis-regulatory region binding"/>
    <property type="evidence" value="ECO:0007669"/>
    <property type="project" value="TreeGrafter"/>
</dbReference>
<dbReference type="CDD" id="cd01392">
    <property type="entry name" value="HTH_LacI"/>
    <property type="match status" value="1"/>
</dbReference>
<evidence type="ECO:0000313" key="7">
    <source>
        <dbReference type="Proteomes" id="UP000005723"/>
    </source>
</evidence>
<sequence length="355" mass="39209">MRHSVKTIDAVSEKNKRVTITDIAAQAGVSKSTASLVLNGRSKEYRVSDETRDRILALASELHYQPSIHARSLRSHRSHTLGLVVPEMTNYGFAVIARELETLCREAGLQLLIACSDENPAQEMMAVNSLVQRQVDGLIVASSQLNDAEYQKINASLPVVQMDRLINGSTLPLVITDSVASTAQLVETVARQHPDEFYFLGGQPRISPTRDRLAGFQLGLERAGIVDQPEWIIHGTYHPSSGYEMFAGLCAHLGRPPKALFTAACGLLEGVLRYLTQHQLIDSDIHLCSFDDHYLFDCMTLKIDTVAQDCRGLAQHSFEMVTQLIDERPLAQSTLFLPGSIHWRHAGSLAQLAGR</sequence>
<dbReference type="AlphaFoldDB" id="D4E0V1"/>
<keyword evidence="1" id="KW-0678">Repressor</keyword>
<dbReference type="SMART" id="SM00354">
    <property type="entry name" value="HTH_LACI"/>
    <property type="match status" value="1"/>
</dbReference>
<dbReference type="InterPro" id="IPR000843">
    <property type="entry name" value="HTH_LacI"/>
</dbReference>